<organism evidence="7 8">
    <name type="scientific">Piptocephalis cylindrospora</name>
    <dbReference type="NCBI Taxonomy" id="1907219"/>
    <lineage>
        <taxon>Eukaryota</taxon>
        <taxon>Fungi</taxon>
        <taxon>Fungi incertae sedis</taxon>
        <taxon>Zoopagomycota</taxon>
        <taxon>Zoopagomycotina</taxon>
        <taxon>Zoopagomycetes</taxon>
        <taxon>Zoopagales</taxon>
        <taxon>Piptocephalidaceae</taxon>
        <taxon>Piptocephalis</taxon>
    </lineage>
</organism>
<feature type="region of interest" description="Disordered" evidence="5">
    <location>
        <begin position="187"/>
        <end position="251"/>
    </location>
</feature>
<dbReference type="OrthoDB" id="191139at2759"/>
<sequence>MNAFATIAITAVQSISQVVCTGLFGHILAKRNILTPPLQRGLSQLTICLFTPCLLFSNTVRSIRQDTVMDLWPIPCYLLLFTFLSMSLASISARFLHLTPSQSNFMRATLTFSNTNTLPIALVESLSYSSALPWLQSPGKSEDELEDSEDIAARGVSFIVFYSILGNLIRWSYGTTLLSKDEDAQISGSYSDRHTPQRGAEEEGGAQRPHTPSPSSPVSANHHPILMTRGRPAPRRQEEMAGGRERGEPFSNPPTVGALLGMFVALTPAIRDLLIPQGAPLYTTLFKAVDGCGKASVPLIVVCLGAQLTTLSRSPPSPSQGHHGEEDSERLALNPPSPYAYPSYASTVTFASVGRLILLPCLCLLSVMLTLPLAGALGKDPVFLLTILLLGSAPTAINLMTVCQANGCFERPMGRVLLTQYTLGSITLVGWCMAFLVVVRGVYAGERTLASS</sequence>
<evidence type="ECO:0000256" key="5">
    <source>
        <dbReference type="SAM" id="MobiDB-lite"/>
    </source>
</evidence>
<dbReference type="GO" id="GO:0005783">
    <property type="term" value="C:endoplasmic reticulum"/>
    <property type="evidence" value="ECO:0007669"/>
    <property type="project" value="TreeGrafter"/>
</dbReference>
<evidence type="ECO:0000256" key="2">
    <source>
        <dbReference type="ARBA" id="ARBA00022692"/>
    </source>
</evidence>
<accession>A0A4P9Y3R5</accession>
<evidence type="ECO:0000256" key="4">
    <source>
        <dbReference type="ARBA" id="ARBA00023136"/>
    </source>
</evidence>
<keyword evidence="4 6" id="KW-0472">Membrane</keyword>
<feature type="transmembrane region" description="Helical" evidence="6">
    <location>
        <begin position="383"/>
        <end position="409"/>
    </location>
</feature>
<dbReference type="GO" id="GO:0016020">
    <property type="term" value="C:membrane"/>
    <property type="evidence" value="ECO:0007669"/>
    <property type="project" value="UniProtKB-SubCell"/>
</dbReference>
<dbReference type="Proteomes" id="UP000267251">
    <property type="component" value="Unassembled WGS sequence"/>
</dbReference>
<feature type="compositionally biased region" description="Basic and acidic residues" evidence="5">
    <location>
        <begin position="191"/>
        <end position="201"/>
    </location>
</feature>
<feature type="transmembrane region" description="Helical" evidence="6">
    <location>
        <begin position="356"/>
        <end position="377"/>
    </location>
</feature>
<dbReference type="EMBL" id="KZ988328">
    <property type="protein sequence ID" value="RKP12450.1"/>
    <property type="molecule type" value="Genomic_DNA"/>
</dbReference>
<feature type="transmembrane region" description="Helical" evidence="6">
    <location>
        <begin position="6"/>
        <end position="29"/>
    </location>
</feature>
<feature type="transmembrane region" description="Helical" evidence="6">
    <location>
        <begin position="72"/>
        <end position="96"/>
    </location>
</feature>
<dbReference type="PANTHER" id="PTHR31794:SF4">
    <property type="entry name" value="AUXIN EFFLUX TRANSPORTER FAMILY PROTEIN (EUROFUNG)"/>
    <property type="match status" value="1"/>
</dbReference>
<evidence type="ECO:0000313" key="7">
    <source>
        <dbReference type="EMBL" id="RKP12450.1"/>
    </source>
</evidence>
<reference evidence="8" key="1">
    <citation type="journal article" date="2018" name="Nat. Microbiol.">
        <title>Leveraging single-cell genomics to expand the fungal tree of life.</title>
        <authorList>
            <person name="Ahrendt S.R."/>
            <person name="Quandt C.A."/>
            <person name="Ciobanu D."/>
            <person name="Clum A."/>
            <person name="Salamov A."/>
            <person name="Andreopoulos B."/>
            <person name="Cheng J.F."/>
            <person name="Woyke T."/>
            <person name="Pelin A."/>
            <person name="Henrissat B."/>
            <person name="Reynolds N.K."/>
            <person name="Benny G.L."/>
            <person name="Smith M.E."/>
            <person name="James T.Y."/>
            <person name="Grigoriev I.V."/>
        </authorList>
    </citation>
    <scope>NUCLEOTIDE SEQUENCE [LARGE SCALE GENOMIC DNA]</scope>
</reference>
<proteinExistence type="predicted"/>
<evidence type="ECO:0000256" key="1">
    <source>
        <dbReference type="ARBA" id="ARBA00004141"/>
    </source>
</evidence>
<protein>
    <submittedName>
        <fullName evidence="7">Membrane transport protein-domain-containing protein</fullName>
    </submittedName>
</protein>
<comment type="subcellular location">
    <subcellularLocation>
        <location evidence="1">Membrane</location>
        <topology evidence="1">Multi-pass membrane protein</topology>
    </subcellularLocation>
</comment>
<name>A0A4P9Y3R5_9FUNG</name>
<gene>
    <name evidence="7" type="ORF">BJ684DRAFT_11463</name>
</gene>
<dbReference type="InterPro" id="IPR004776">
    <property type="entry name" value="Mem_transp_PIN-like"/>
</dbReference>
<feature type="transmembrane region" description="Helical" evidence="6">
    <location>
        <begin position="421"/>
        <end position="443"/>
    </location>
</feature>
<evidence type="ECO:0000256" key="6">
    <source>
        <dbReference type="SAM" id="Phobius"/>
    </source>
</evidence>
<dbReference type="AlphaFoldDB" id="A0A4P9Y3R5"/>
<evidence type="ECO:0000313" key="8">
    <source>
        <dbReference type="Proteomes" id="UP000267251"/>
    </source>
</evidence>
<keyword evidence="2 6" id="KW-0812">Transmembrane</keyword>
<dbReference type="GO" id="GO:0055085">
    <property type="term" value="P:transmembrane transport"/>
    <property type="evidence" value="ECO:0007669"/>
    <property type="project" value="InterPro"/>
</dbReference>
<feature type="region of interest" description="Disordered" evidence="5">
    <location>
        <begin position="313"/>
        <end position="332"/>
    </location>
</feature>
<dbReference type="Pfam" id="PF03547">
    <property type="entry name" value="Mem_trans"/>
    <property type="match status" value="1"/>
</dbReference>
<keyword evidence="8" id="KW-1185">Reference proteome</keyword>
<feature type="compositionally biased region" description="Basic and acidic residues" evidence="5">
    <location>
        <begin position="235"/>
        <end position="248"/>
    </location>
</feature>
<dbReference type="PANTHER" id="PTHR31794">
    <property type="entry name" value="AUXIN EFFLUX TRANSPORTER FAMILY PROTEIN (EUROFUNG)"/>
    <property type="match status" value="1"/>
</dbReference>
<keyword evidence="3 6" id="KW-1133">Transmembrane helix</keyword>
<evidence type="ECO:0000256" key="3">
    <source>
        <dbReference type="ARBA" id="ARBA00022989"/>
    </source>
</evidence>